<dbReference type="GO" id="GO:0005524">
    <property type="term" value="F:ATP binding"/>
    <property type="evidence" value="ECO:0007669"/>
    <property type="project" value="UniProtKB-KW"/>
</dbReference>
<dbReference type="InterPro" id="IPR018109">
    <property type="entry name" value="Folylpolyglutamate_synth_CS"/>
</dbReference>
<organism evidence="14 15">
    <name type="scientific">Pseudobutyrivibrio ruminis</name>
    <dbReference type="NCBI Taxonomy" id="46206"/>
    <lineage>
        <taxon>Bacteria</taxon>
        <taxon>Bacillati</taxon>
        <taxon>Bacillota</taxon>
        <taxon>Clostridia</taxon>
        <taxon>Lachnospirales</taxon>
        <taxon>Lachnospiraceae</taxon>
        <taxon>Pseudobutyrivibrio</taxon>
    </lineage>
</organism>
<keyword evidence="8" id="KW-0460">Magnesium</keyword>
<evidence type="ECO:0000256" key="8">
    <source>
        <dbReference type="ARBA" id="ARBA00022842"/>
    </source>
</evidence>
<evidence type="ECO:0000259" key="12">
    <source>
        <dbReference type="Pfam" id="PF02875"/>
    </source>
</evidence>
<dbReference type="AlphaFoldDB" id="A0A927U5V2"/>
<keyword evidence="6 11" id="KW-0547">Nucleotide-binding</keyword>
<dbReference type="GO" id="GO:0046872">
    <property type="term" value="F:metal ion binding"/>
    <property type="evidence" value="ECO:0007669"/>
    <property type="project" value="UniProtKB-KW"/>
</dbReference>
<dbReference type="InterPro" id="IPR004101">
    <property type="entry name" value="Mur_ligase_C"/>
</dbReference>
<comment type="cofactor">
    <cofactor evidence="1">
        <name>Mg(2+)</name>
        <dbReference type="ChEBI" id="CHEBI:18420"/>
    </cofactor>
</comment>
<dbReference type="InterPro" id="IPR036615">
    <property type="entry name" value="Mur_ligase_C_dom_sf"/>
</dbReference>
<dbReference type="Proteomes" id="UP000766246">
    <property type="component" value="Unassembled WGS sequence"/>
</dbReference>
<dbReference type="EMBL" id="SVER01000006">
    <property type="protein sequence ID" value="MBE5918866.1"/>
    <property type="molecule type" value="Genomic_DNA"/>
</dbReference>
<evidence type="ECO:0000313" key="15">
    <source>
        <dbReference type="Proteomes" id="UP000766246"/>
    </source>
</evidence>
<evidence type="ECO:0000256" key="5">
    <source>
        <dbReference type="ARBA" id="ARBA00022723"/>
    </source>
</evidence>
<evidence type="ECO:0000256" key="3">
    <source>
        <dbReference type="ARBA" id="ARBA00013025"/>
    </source>
</evidence>
<dbReference type="InterPro" id="IPR013221">
    <property type="entry name" value="Mur_ligase_cen"/>
</dbReference>
<dbReference type="InterPro" id="IPR036565">
    <property type="entry name" value="Mur-like_cat_sf"/>
</dbReference>
<sequence length="454" mass="50367">MIDYSYDKAIRFFKNMPHFTPPVDGGAKKDFFSLDAELMLLEKLDRPQDKLKYVHIAGTNGKGSTCTYLANILNEASVVTGAFTSPFLYRYNEMFRVNGIDISDEDFAEVFSQVKPAYDELASEGIFVSEYEFLTVMAFIYFIKMGCELVLLEVSMGGRMDTTNVIPAPLVSVITPISYDHMTILGNTLTEIATEKAGIIKSGTTVVSAVQEREVEQVLRKVCKSFEDMEITYYKDDSCTEIEFVEKINEIVPIEFVQSSKVITRDIHGQRFMTADGKEYFTTMLGTYQIDNAALAIAAARTLFALGYPISEEAIAEGIANTKWFGRFTLLSDNPPVIIDGGHNRQGATVLRQSLEEYFPGKKITFVLGILADKEVDIILDTLLPIADKCYTVAVPNPRTMPPEKLAEMIRARGVDAVVLGADMTLDGIKEKADVVCIAGSLYLISQISNESKA</sequence>
<feature type="domain" description="Mur ligase central" evidence="13">
    <location>
        <begin position="56"/>
        <end position="300"/>
    </location>
</feature>
<keyword evidence="7 11" id="KW-0067">ATP-binding</keyword>
<evidence type="ECO:0000256" key="1">
    <source>
        <dbReference type="ARBA" id="ARBA00001946"/>
    </source>
</evidence>
<protein>
    <recommendedName>
        <fullName evidence="3">tetrahydrofolate synthase</fullName>
        <ecNumber evidence="3">6.3.2.17</ecNumber>
    </recommendedName>
    <alternativeName>
        <fullName evidence="9">Tetrahydrofolylpolyglutamate synthase</fullName>
    </alternativeName>
</protein>
<dbReference type="GO" id="GO:0008841">
    <property type="term" value="F:dihydrofolate synthase activity"/>
    <property type="evidence" value="ECO:0007669"/>
    <property type="project" value="TreeGrafter"/>
</dbReference>
<dbReference type="SUPFAM" id="SSF53623">
    <property type="entry name" value="MurD-like peptide ligases, catalytic domain"/>
    <property type="match status" value="1"/>
</dbReference>
<dbReference type="EC" id="6.3.2.17" evidence="3"/>
<dbReference type="FunFam" id="3.40.1190.10:FF:000011">
    <property type="entry name" value="Folylpolyglutamate synthase/dihydrofolate synthase"/>
    <property type="match status" value="1"/>
</dbReference>
<accession>A0A927U5V2</accession>
<dbReference type="PIRSF" id="PIRSF001563">
    <property type="entry name" value="Folylpolyglu_synth"/>
    <property type="match status" value="1"/>
</dbReference>
<evidence type="ECO:0000256" key="9">
    <source>
        <dbReference type="ARBA" id="ARBA00030592"/>
    </source>
</evidence>
<keyword evidence="4 11" id="KW-0436">Ligase</keyword>
<reference evidence="14" key="1">
    <citation type="submission" date="2019-04" db="EMBL/GenBank/DDBJ databases">
        <title>Evolution of Biomass-Degrading Anaerobic Consortia Revealed by Metagenomics.</title>
        <authorList>
            <person name="Peng X."/>
        </authorList>
    </citation>
    <scope>NUCLEOTIDE SEQUENCE</scope>
    <source>
        <strain evidence="14">SIG311</strain>
    </source>
</reference>
<dbReference type="GO" id="GO:0005737">
    <property type="term" value="C:cytoplasm"/>
    <property type="evidence" value="ECO:0007669"/>
    <property type="project" value="TreeGrafter"/>
</dbReference>
<evidence type="ECO:0000256" key="10">
    <source>
        <dbReference type="ARBA" id="ARBA00047493"/>
    </source>
</evidence>
<evidence type="ECO:0000256" key="2">
    <source>
        <dbReference type="ARBA" id="ARBA00008276"/>
    </source>
</evidence>
<dbReference type="SUPFAM" id="SSF53244">
    <property type="entry name" value="MurD-like peptide ligases, peptide-binding domain"/>
    <property type="match status" value="1"/>
</dbReference>
<dbReference type="Pfam" id="PF02875">
    <property type="entry name" value="Mur_ligase_C"/>
    <property type="match status" value="1"/>
</dbReference>
<evidence type="ECO:0000256" key="4">
    <source>
        <dbReference type="ARBA" id="ARBA00022598"/>
    </source>
</evidence>
<comment type="caution">
    <text evidence="14">The sequence shown here is derived from an EMBL/GenBank/DDBJ whole genome shotgun (WGS) entry which is preliminary data.</text>
</comment>
<dbReference type="InterPro" id="IPR001645">
    <property type="entry name" value="Folylpolyglutamate_synth"/>
</dbReference>
<dbReference type="Gene3D" id="3.40.1190.10">
    <property type="entry name" value="Mur-like, catalytic domain"/>
    <property type="match status" value="1"/>
</dbReference>
<comment type="similarity">
    <text evidence="2 11">Belongs to the folylpolyglutamate synthase family.</text>
</comment>
<dbReference type="GO" id="GO:0004326">
    <property type="term" value="F:tetrahydrofolylpolyglutamate synthase activity"/>
    <property type="evidence" value="ECO:0007669"/>
    <property type="project" value="UniProtKB-EC"/>
</dbReference>
<evidence type="ECO:0000256" key="6">
    <source>
        <dbReference type="ARBA" id="ARBA00022741"/>
    </source>
</evidence>
<dbReference type="Pfam" id="PF08245">
    <property type="entry name" value="Mur_ligase_M"/>
    <property type="match status" value="1"/>
</dbReference>
<dbReference type="PROSITE" id="PS01011">
    <property type="entry name" value="FOLYLPOLYGLU_SYNT_1"/>
    <property type="match status" value="1"/>
</dbReference>
<evidence type="ECO:0000313" key="14">
    <source>
        <dbReference type="EMBL" id="MBE5918866.1"/>
    </source>
</evidence>
<dbReference type="Gene3D" id="3.90.190.20">
    <property type="entry name" value="Mur ligase, C-terminal domain"/>
    <property type="match status" value="1"/>
</dbReference>
<feature type="domain" description="Mur ligase C-terminal" evidence="12">
    <location>
        <begin position="326"/>
        <end position="441"/>
    </location>
</feature>
<keyword evidence="5" id="KW-0479">Metal-binding</keyword>
<evidence type="ECO:0000256" key="7">
    <source>
        <dbReference type="ARBA" id="ARBA00022840"/>
    </source>
</evidence>
<name>A0A927U5V2_9FIRM</name>
<proteinExistence type="inferred from homology"/>
<comment type="catalytic activity">
    <reaction evidence="10">
        <text>(6S)-5,6,7,8-tetrahydrofolyl-(gamma-L-Glu)(n) + L-glutamate + ATP = (6S)-5,6,7,8-tetrahydrofolyl-(gamma-L-Glu)(n+1) + ADP + phosphate + H(+)</text>
        <dbReference type="Rhea" id="RHEA:10580"/>
        <dbReference type="Rhea" id="RHEA-COMP:14738"/>
        <dbReference type="Rhea" id="RHEA-COMP:14740"/>
        <dbReference type="ChEBI" id="CHEBI:15378"/>
        <dbReference type="ChEBI" id="CHEBI:29985"/>
        <dbReference type="ChEBI" id="CHEBI:30616"/>
        <dbReference type="ChEBI" id="CHEBI:43474"/>
        <dbReference type="ChEBI" id="CHEBI:141005"/>
        <dbReference type="ChEBI" id="CHEBI:456216"/>
        <dbReference type="EC" id="6.3.2.17"/>
    </reaction>
</comment>
<evidence type="ECO:0000256" key="11">
    <source>
        <dbReference type="PIRNR" id="PIRNR001563"/>
    </source>
</evidence>
<dbReference type="PANTHER" id="PTHR11136:SF0">
    <property type="entry name" value="DIHYDROFOLATE SYNTHETASE-RELATED"/>
    <property type="match status" value="1"/>
</dbReference>
<dbReference type="NCBIfam" id="TIGR01499">
    <property type="entry name" value="folC"/>
    <property type="match status" value="1"/>
</dbReference>
<gene>
    <name evidence="14" type="ORF">E7272_03385</name>
</gene>
<dbReference type="PANTHER" id="PTHR11136">
    <property type="entry name" value="FOLYLPOLYGLUTAMATE SYNTHASE-RELATED"/>
    <property type="match status" value="1"/>
</dbReference>
<evidence type="ECO:0000259" key="13">
    <source>
        <dbReference type="Pfam" id="PF08245"/>
    </source>
</evidence>